<keyword evidence="7" id="KW-1185">Reference proteome</keyword>
<dbReference type="Proteomes" id="UP000054314">
    <property type="component" value="Unassembled WGS sequence"/>
</dbReference>
<name>A0A0A0BZ57_9CELL</name>
<evidence type="ECO:0000256" key="2">
    <source>
        <dbReference type="ARBA" id="ARBA00023015"/>
    </source>
</evidence>
<dbReference type="GO" id="GO:0003677">
    <property type="term" value="F:DNA binding"/>
    <property type="evidence" value="ECO:0007669"/>
    <property type="project" value="UniProtKB-KW"/>
</dbReference>
<dbReference type="PRINTS" id="PR00039">
    <property type="entry name" value="HTHLYSR"/>
</dbReference>
<dbReference type="PANTHER" id="PTHR30346:SF30">
    <property type="entry name" value="SMALL NEUTRAL PROTEASE REGULATORY PROTEIN"/>
    <property type="match status" value="1"/>
</dbReference>
<evidence type="ECO:0000313" key="7">
    <source>
        <dbReference type="Proteomes" id="UP000054314"/>
    </source>
</evidence>
<dbReference type="InterPro" id="IPR000847">
    <property type="entry name" value="LysR_HTH_N"/>
</dbReference>
<reference evidence="6 7" key="1">
    <citation type="submission" date="2013-08" db="EMBL/GenBank/DDBJ databases">
        <title>Genome sequencing of Cellulomonas bogoriensis 69B4.</title>
        <authorList>
            <person name="Chen F."/>
            <person name="Li Y."/>
            <person name="Wang G."/>
        </authorList>
    </citation>
    <scope>NUCLEOTIDE SEQUENCE [LARGE SCALE GENOMIC DNA]</scope>
    <source>
        <strain evidence="6 7">69B4</strain>
    </source>
</reference>
<feature type="domain" description="HTH lysR-type" evidence="5">
    <location>
        <begin position="3"/>
        <end position="60"/>
    </location>
</feature>
<dbReference type="PANTHER" id="PTHR30346">
    <property type="entry name" value="TRANSCRIPTIONAL DUAL REGULATOR HCAR-RELATED"/>
    <property type="match status" value="1"/>
</dbReference>
<dbReference type="PROSITE" id="PS50931">
    <property type="entry name" value="HTH_LYSR"/>
    <property type="match status" value="1"/>
</dbReference>
<keyword evidence="2" id="KW-0805">Transcription regulation</keyword>
<dbReference type="InterPro" id="IPR005119">
    <property type="entry name" value="LysR_subst-bd"/>
</dbReference>
<keyword evidence="3" id="KW-0238">DNA-binding</keyword>
<comment type="similarity">
    <text evidence="1">Belongs to the LysR transcriptional regulatory family.</text>
</comment>
<evidence type="ECO:0000256" key="3">
    <source>
        <dbReference type="ARBA" id="ARBA00023125"/>
    </source>
</evidence>
<dbReference type="SUPFAM" id="SSF46785">
    <property type="entry name" value="Winged helix' DNA-binding domain"/>
    <property type="match status" value="1"/>
</dbReference>
<organism evidence="6 7">
    <name type="scientific">Cellulomonas bogoriensis 69B4 = DSM 16987</name>
    <dbReference type="NCBI Taxonomy" id="1386082"/>
    <lineage>
        <taxon>Bacteria</taxon>
        <taxon>Bacillati</taxon>
        <taxon>Actinomycetota</taxon>
        <taxon>Actinomycetes</taxon>
        <taxon>Micrococcales</taxon>
        <taxon>Cellulomonadaceae</taxon>
        <taxon>Cellulomonas</taxon>
    </lineage>
</organism>
<evidence type="ECO:0000259" key="5">
    <source>
        <dbReference type="PROSITE" id="PS50931"/>
    </source>
</evidence>
<dbReference type="InterPro" id="IPR036388">
    <property type="entry name" value="WH-like_DNA-bd_sf"/>
</dbReference>
<dbReference type="Pfam" id="PF00126">
    <property type="entry name" value="HTH_1"/>
    <property type="match status" value="1"/>
</dbReference>
<dbReference type="OrthoDB" id="3171102at2"/>
<dbReference type="RefSeq" id="WP_035058578.1">
    <property type="nucleotide sequence ID" value="NZ_AXCZ01000029.1"/>
</dbReference>
<dbReference type="AlphaFoldDB" id="A0A0A0BZ57"/>
<dbReference type="EMBL" id="AXCZ01000029">
    <property type="protein sequence ID" value="KGM13678.1"/>
    <property type="molecule type" value="Genomic_DNA"/>
</dbReference>
<gene>
    <name evidence="6" type="ORF">N869_11415</name>
</gene>
<proteinExistence type="inferred from homology"/>
<evidence type="ECO:0000256" key="4">
    <source>
        <dbReference type="ARBA" id="ARBA00023163"/>
    </source>
</evidence>
<sequence length="322" mass="34743">MELELRHLRMITTVCESGSVTKAAAVLGLSQPALTAQLNRIDRTLGGPVFVRDRHGTRATPLGELVLRHARVVLPAMDVLLDDARRQVNRTTWGPRSLRLGTVSTPLGGLFANQVRTALHDVTVTPSTSWSVAGTTSRLAGGELDVALVGVCADSAPPPDGHVVWRHVATDPVFVMVDAHHRHATRLSAPLTDLGGETWLNAPGDGCFERCFVSACVRAGFTPRSLGESERTAAIDQVRAGHAVALVQPVMPVAPGVRVLALDGSPLRWSHYVGWRQDVADRVDVGQVARAARCAHDDAVRRSPAYLRWLTTHQIDLHNEAV</sequence>
<dbReference type="InterPro" id="IPR036390">
    <property type="entry name" value="WH_DNA-bd_sf"/>
</dbReference>
<dbReference type="Gene3D" id="3.40.190.10">
    <property type="entry name" value="Periplasmic binding protein-like II"/>
    <property type="match status" value="2"/>
</dbReference>
<dbReference type="GO" id="GO:0003700">
    <property type="term" value="F:DNA-binding transcription factor activity"/>
    <property type="evidence" value="ECO:0007669"/>
    <property type="project" value="InterPro"/>
</dbReference>
<dbReference type="Pfam" id="PF03466">
    <property type="entry name" value="LysR_substrate"/>
    <property type="match status" value="1"/>
</dbReference>
<comment type="caution">
    <text evidence="6">The sequence shown here is derived from an EMBL/GenBank/DDBJ whole genome shotgun (WGS) entry which is preliminary data.</text>
</comment>
<dbReference type="Gene3D" id="1.10.10.10">
    <property type="entry name" value="Winged helix-like DNA-binding domain superfamily/Winged helix DNA-binding domain"/>
    <property type="match status" value="1"/>
</dbReference>
<evidence type="ECO:0000313" key="6">
    <source>
        <dbReference type="EMBL" id="KGM13678.1"/>
    </source>
</evidence>
<dbReference type="SUPFAM" id="SSF53850">
    <property type="entry name" value="Periplasmic binding protein-like II"/>
    <property type="match status" value="1"/>
</dbReference>
<dbReference type="GO" id="GO:0032993">
    <property type="term" value="C:protein-DNA complex"/>
    <property type="evidence" value="ECO:0007669"/>
    <property type="project" value="TreeGrafter"/>
</dbReference>
<keyword evidence="4" id="KW-0804">Transcription</keyword>
<evidence type="ECO:0000256" key="1">
    <source>
        <dbReference type="ARBA" id="ARBA00009437"/>
    </source>
</evidence>
<accession>A0A0A0BZ57</accession>
<protein>
    <submittedName>
        <fullName evidence="6">LysR family transcriptional regulator</fullName>
    </submittedName>
</protein>